<accession>A0A9D2FFA0</accession>
<dbReference type="Gene3D" id="3.40.50.300">
    <property type="entry name" value="P-loop containing nucleotide triphosphate hydrolases"/>
    <property type="match status" value="1"/>
</dbReference>
<keyword evidence="1" id="KW-0808">Transferase</keyword>
<reference evidence="1" key="2">
    <citation type="submission" date="2021-04" db="EMBL/GenBank/DDBJ databases">
        <authorList>
            <person name="Gilroy R."/>
        </authorList>
    </citation>
    <scope>NUCLEOTIDE SEQUENCE</scope>
    <source>
        <strain evidence="1">ChiBcec16-3735</strain>
    </source>
</reference>
<proteinExistence type="predicted"/>
<keyword evidence="1" id="KW-0418">Kinase</keyword>
<dbReference type="EMBL" id="DXBJ01000040">
    <property type="protein sequence ID" value="HIZ58075.1"/>
    <property type="molecule type" value="Genomic_DNA"/>
</dbReference>
<dbReference type="Pfam" id="PF13189">
    <property type="entry name" value="Cytidylate_kin2"/>
    <property type="match status" value="1"/>
</dbReference>
<dbReference type="GO" id="GO:0016301">
    <property type="term" value="F:kinase activity"/>
    <property type="evidence" value="ECO:0007669"/>
    <property type="project" value="UniProtKB-KW"/>
</dbReference>
<gene>
    <name evidence="1" type="ORF">H9725_05800</name>
</gene>
<dbReference type="AlphaFoldDB" id="A0A9D2FFA0"/>
<protein>
    <submittedName>
        <fullName evidence="1">Cytidylate kinase-like family protein</fullName>
    </submittedName>
</protein>
<reference evidence="1" key="1">
    <citation type="journal article" date="2021" name="PeerJ">
        <title>Extensive microbial diversity within the chicken gut microbiome revealed by metagenomics and culture.</title>
        <authorList>
            <person name="Gilroy R."/>
            <person name="Ravi A."/>
            <person name="Getino M."/>
            <person name="Pursley I."/>
            <person name="Horton D.L."/>
            <person name="Alikhan N.F."/>
            <person name="Baker D."/>
            <person name="Gharbi K."/>
            <person name="Hall N."/>
            <person name="Watson M."/>
            <person name="Adriaenssens E.M."/>
            <person name="Foster-Nyarko E."/>
            <person name="Jarju S."/>
            <person name="Secka A."/>
            <person name="Antonio M."/>
            <person name="Oren A."/>
            <person name="Chaudhuri R.R."/>
            <person name="La Ragione R."/>
            <person name="Hildebrand F."/>
            <person name="Pallen M.J."/>
        </authorList>
    </citation>
    <scope>NUCLEOTIDE SEQUENCE</scope>
    <source>
        <strain evidence="1">ChiBcec16-3735</strain>
    </source>
</reference>
<evidence type="ECO:0000313" key="1">
    <source>
        <dbReference type="EMBL" id="HIZ58075.1"/>
    </source>
</evidence>
<name>A0A9D2FFA0_9FIRM</name>
<dbReference type="InterPro" id="IPR027417">
    <property type="entry name" value="P-loop_NTPase"/>
</dbReference>
<dbReference type="Proteomes" id="UP000824065">
    <property type="component" value="Unassembled WGS sequence"/>
</dbReference>
<comment type="caution">
    <text evidence="1">The sequence shown here is derived from an EMBL/GenBank/DDBJ whole genome shotgun (WGS) entry which is preliminary data.</text>
</comment>
<organism evidence="1 2">
    <name type="scientific">Candidatus Faecalibacterium gallistercoris</name>
    <dbReference type="NCBI Taxonomy" id="2838579"/>
    <lineage>
        <taxon>Bacteria</taxon>
        <taxon>Bacillati</taxon>
        <taxon>Bacillota</taxon>
        <taxon>Clostridia</taxon>
        <taxon>Eubacteriales</taxon>
        <taxon>Oscillospiraceae</taxon>
        <taxon>Faecalibacterium</taxon>
    </lineage>
</organism>
<sequence length="198" mass="22541">MKQYVVTISRQFGSMGRSIAQALARQLDIDFYDRDIVEETARRMGLPVSVISDTEETAQSVYFRRLYPLGMSVPSIRDEIFLVQKNIIRDLAARSSCIVVGRCGGSILADLPNRLGVYVYAPYSRRLQNCTQKLGMDEATACRMIREVDRARELYHRRYCPEVKDVFTDHDLMLDSSRFGVEGSARLLAHIAQTMFDG</sequence>
<evidence type="ECO:0000313" key="2">
    <source>
        <dbReference type="Proteomes" id="UP000824065"/>
    </source>
</evidence>